<organism evidence="2 3">
    <name type="scientific">Molossus molossus</name>
    <name type="common">Pallas' mastiff bat</name>
    <name type="synonym">Vespertilio molossus</name>
    <dbReference type="NCBI Taxonomy" id="27622"/>
    <lineage>
        <taxon>Eukaryota</taxon>
        <taxon>Metazoa</taxon>
        <taxon>Chordata</taxon>
        <taxon>Craniata</taxon>
        <taxon>Vertebrata</taxon>
        <taxon>Euteleostomi</taxon>
        <taxon>Mammalia</taxon>
        <taxon>Eutheria</taxon>
        <taxon>Laurasiatheria</taxon>
        <taxon>Chiroptera</taxon>
        <taxon>Yangochiroptera</taxon>
        <taxon>Molossidae</taxon>
        <taxon>Molossus</taxon>
    </lineage>
</organism>
<feature type="compositionally biased region" description="Basic and acidic residues" evidence="1">
    <location>
        <begin position="19"/>
        <end position="34"/>
    </location>
</feature>
<reference evidence="2 3" key="1">
    <citation type="journal article" date="2020" name="Nature">
        <title>Six reference-quality genomes reveal evolution of bat adaptations.</title>
        <authorList>
            <person name="Jebb D."/>
            <person name="Huang Z."/>
            <person name="Pippel M."/>
            <person name="Hughes G.M."/>
            <person name="Lavrichenko K."/>
            <person name="Devanna P."/>
            <person name="Winkler S."/>
            <person name="Jermiin L.S."/>
            <person name="Skirmuntt E.C."/>
            <person name="Katzourakis A."/>
            <person name="Burkitt-Gray L."/>
            <person name="Ray D.A."/>
            <person name="Sullivan K.A.M."/>
            <person name="Roscito J.G."/>
            <person name="Kirilenko B.M."/>
            <person name="Davalos L.M."/>
            <person name="Corthals A.P."/>
            <person name="Power M.L."/>
            <person name="Jones G."/>
            <person name="Ransome R.D."/>
            <person name="Dechmann D.K.N."/>
            <person name="Locatelli A.G."/>
            <person name="Puechmaille S.J."/>
            <person name="Fedrigo O."/>
            <person name="Jarvis E.D."/>
            <person name="Hiller M."/>
            <person name="Vernes S.C."/>
            <person name="Myers E.W."/>
            <person name="Teeling E.C."/>
        </authorList>
    </citation>
    <scope>NUCLEOTIDE SEQUENCE [LARGE SCALE GENOMIC DNA]</scope>
    <source>
        <strain evidence="2">MMolMol1</strain>
        <tissue evidence="2">Muscle</tissue>
    </source>
</reference>
<comment type="caution">
    <text evidence="2">The sequence shown here is derived from an EMBL/GenBank/DDBJ whole genome shotgun (WGS) entry which is preliminary data.</text>
</comment>
<evidence type="ECO:0000313" key="3">
    <source>
        <dbReference type="Proteomes" id="UP000550707"/>
    </source>
</evidence>
<dbReference type="EMBL" id="JACASF010000008">
    <property type="protein sequence ID" value="KAF6462370.1"/>
    <property type="molecule type" value="Genomic_DNA"/>
</dbReference>
<accession>A0A7J8GR33</accession>
<dbReference type="AlphaFoldDB" id="A0A7J8GR33"/>
<evidence type="ECO:0000313" key="2">
    <source>
        <dbReference type="EMBL" id="KAF6462370.1"/>
    </source>
</evidence>
<proteinExistence type="predicted"/>
<keyword evidence="3" id="KW-1185">Reference proteome</keyword>
<sequence length="122" mass="13928">MNERAMGKLVESQQNITSHDGRREPGGTRCSDYRRLGTQNTDVLFPGTNSQDTWRCVGTEPDPLPVSLIRTERTFIMFLGFRIDEIYLNNTENYLAFPTNNCSLCQLITLTTETEKNVLYSV</sequence>
<gene>
    <name evidence="2" type="ORF">HJG59_011391</name>
</gene>
<protein>
    <submittedName>
        <fullName evidence="2">Uncharacterized protein</fullName>
    </submittedName>
</protein>
<feature type="region of interest" description="Disordered" evidence="1">
    <location>
        <begin position="1"/>
        <end position="34"/>
    </location>
</feature>
<evidence type="ECO:0000256" key="1">
    <source>
        <dbReference type="SAM" id="MobiDB-lite"/>
    </source>
</evidence>
<dbReference type="Proteomes" id="UP000550707">
    <property type="component" value="Unassembled WGS sequence"/>
</dbReference>
<name>A0A7J8GR33_MOLMO</name>
<dbReference type="InParanoid" id="A0A7J8GR33"/>